<accession>A0A841IWS3</accession>
<dbReference type="RefSeq" id="WP_184292398.1">
    <property type="nucleotide sequence ID" value="NZ_JACHJO010000008.1"/>
</dbReference>
<evidence type="ECO:0000313" key="11">
    <source>
        <dbReference type="Proteomes" id="UP000536604"/>
    </source>
</evidence>
<name>A0A841IWS3_9ACTN</name>
<organism evidence="10 11">
    <name type="scientific">Nocardiopsis algeriensis</name>
    <dbReference type="NCBI Taxonomy" id="1478215"/>
    <lineage>
        <taxon>Bacteria</taxon>
        <taxon>Bacillati</taxon>
        <taxon>Actinomycetota</taxon>
        <taxon>Actinomycetes</taxon>
        <taxon>Streptosporangiales</taxon>
        <taxon>Nocardiopsidaceae</taxon>
        <taxon>Nocardiopsis</taxon>
    </lineage>
</organism>
<dbReference type="Pfam" id="PF00892">
    <property type="entry name" value="EamA"/>
    <property type="match status" value="1"/>
</dbReference>
<dbReference type="InterPro" id="IPR037185">
    <property type="entry name" value="EmrE-like"/>
</dbReference>
<feature type="transmembrane region" description="Helical" evidence="8">
    <location>
        <begin position="37"/>
        <end position="59"/>
    </location>
</feature>
<feature type="transmembrane region" description="Helical" evidence="8">
    <location>
        <begin position="210"/>
        <end position="229"/>
    </location>
</feature>
<sequence length="301" mass="32288">MPESQRGVVLGASAFFFWAVAALYWDFLSAAAPSEILAHRMVWSLLAMCVLLALARRGWRWLPGVLRDRRTLLTVAAAAVLISLNWWGFIYAVSSGQTLQASLAYFVNPLMSVCLGVVFFSERLRPAQWVAVGLGVLAVAVMAVGYGVMPWLALLMASSFAAYGAVKKSVPLDGMQSLTVETLVMFLPALGYVVWLEATGAGTVFSVSPGHSALLAGSGFVTAIPLLLFGMAARKVPLSVIGMLQYITPTGIFLVGWLVQGEEMPPARWLGFGVVWLAVCVFAGDQVRGARTARRERGTAA</sequence>
<dbReference type="SUPFAM" id="SSF103481">
    <property type="entry name" value="Multidrug resistance efflux transporter EmrE"/>
    <property type="match status" value="2"/>
</dbReference>
<dbReference type="PANTHER" id="PTHR32322:SF2">
    <property type="entry name" value="EAMA DOMAIN-CONTAINING PROTEIN"/>
    <property type="match status" value="1"/>
</dbReference>
<evidence type="ECO:0000256" key="8">
    <source>
        <dbReference type="SAM" id="Phobius"/>
    </source>
</evidence>
<evidence type="ECO:0000256" key="1">
    <source>
        <dbReference type="ARBA" id="ARBA00004651"/>
    </source>
</evidence>
<evidence type="ECO:0000256" key="2">
    <source>
        <dbReference type="ARBA" id="ARBA00007362"/>
    </source>
</evidence>
<dbReference type="NCBIfam" id="TIGR00688">
    <property type="entry name" value="rarD"/>
    <property type="match status" value="1"/>
</dbReference>
<reference evidence="10 11" key="1">
    <citation type="submission" date="2020-08" db="EMBL/GenBank/DDBJ databases">
        <title>Genomic Encyclopedia of Type Strains, Phase III (KMG-III): the genomes of soil and plant-associated and newly described type strains.</title>
        <authorList>
            <person name="Whitman W."/>
        </authorList>
    </citation>
    <scope>NUCLEOTIDE SEQUENCE [LARGE SCALE GENOMIC DNA]</scope>
    <source>
        <strain evidence="10 11">CECT 8712</strain>
    </source>
</reference>
<keyword evidence="5 8" id="KW-0812">Transmembrane</keyword>
<keyword evidence="6 8" id="KW-1133">Transmembrane helix</keyword>
<dbReference type="InterPro" id="IPR000620">
    <property type="entry name" value="EamA_dom"/>
</dbReference>
<feature type="transmembrane region" description="Helical" evidence="8">
    <location>
        <begin position="7"/>
        <end position="25"/>
    </location>
</feature>
<feature type="transmembrane region" description="Helical" evidence="8">
    <location>
        <begin position="99"/>
        <end position="120"/>
    </location>
</feature>
<dbReference type="InterPro" id="IPR004626">
    <property type="entry name" value="RarD"/>
</dbReference>
<evidence type="ECO:0000313" key="10">
    <source>
        <dbReference type="EMBL" id="MBB6120945.1"/>
    </source>
</evidence>
<comment type="caution">
    <text evidence="10">The sequence shown here is derived from an EMBL/GenBank/DDBJ whole genome shotgun (WGS) entry which is preliminary data.</text>
</comment>
<comment type="subcellular location">
    <subcellularLocation>
        <location evidence="1">Cell membrane</location>
        <topology evidence="1">Multi-pass membrane protein</topology>
    </subcellularLocation>
</comment>
<evidence type="ECO:0000256" key="3">
    <source>
        <dbReference type="ARBA" id="ARBA00022448"/>
    </source>
</evidence>
<keyword evidence="4" id="KW-1003">Cell membrane</keyword>
<dbReference type="EMBL" id="JACHJO010000008">
    <property type="protein sequence ID" value="MBB6120945.1"/>
    <property type="molecule type" value="Genomic_DNA"/>
</dbReference>
<evidence type="ECO:0000259" key="9">
    <source>
        <dbReference type="Pfam" id="PF00892"/>
    </source>
</evidence>
<evidence type="ECO:0000256" key="4">
    <source>
        <dbReference type="ARBA" id="ARBA00022475"/>
    </source>
</evidence>
<proteinExistence type="inferred from homology"/>
<feature type="transmembrane region" description="Helical" evidence="8">
    <location>
        <begin position="127"/>
        <end position="144"/>
    </location>
</feature>
<feature type="domain" description="EamA" evidence="9">
    <location>
        <begin position="6"/>
        <end position="142"/>
    </location>
</feature>
<evidence type="ECO:0000256" key="5">
    <source>
        <dbReference type="ARBA" id="ARBA00022692"/>
    </source>
</evidence>
<feature type="transmembrane region" description="Helical" evidence="8">
    <location>
        <begin position="236"/>
        <end position="257"/>
    </location>
</feature>
<protein>
    <submittedName>
        <fullName evidence="10">Chloramphenicol-sensitive protein RarD</fullName>
    </submittedName>
</protein>
<dbReference type="Proteomes" id="UP000536604">
    <property type="component" value="Unassembled WGS sequence"/>
</dbReference>
<comment type="similarity">
    <text evidence="2">Belongs to the EamA transporter family.</text>
</comment>
<gene>
    <name evidence="10" type="ORF">FHS13_002906</name>
</gene>
<keyword evidence="3" id="KW-0813">Transport</keyword>
<dbReference type="InterPro" id="IPR050638">
    <property type="entry name" value="AA-Vitamin_Transporters"/>
</dbReference>
<dbReference type="AlphaFoldDB" id="A0A841IWS3"/>
<evidence type="ECO:0000256" key="6">
    <source>
        <dbReference type="ARBA" id="ARBA00022989"/>
    </source>
</evidence>
<feature type="transmembrane region" description="Helical" evidence="8">
    <location>
        <begin position="71"/>
        <end position="93"/>
    </location>
</feature>
<keyword evidence="7 8" id="KW-0472">Membrane</keyword>
<evidence type="ECO:0000256" key="7">
    <source>
        <dbReference type="ARBA" id="ARBA00023136"/>
    </source>
</evidence>
<feature type="transmembrane region" description="Helical" evidence="8">
    <location>
        <begin position="269"/>
        <end position="287"/>
    </location>
</feature>
<keyword evidence="11" id="KW-1185">Reference proteome</keyword>
<dbReference type="GO" id="GO:0005886">
    <property type="term" value="C:plasma membrane"/>
    <property type="evidence" value="ECO:0007669"/>
    <property type="project" value="UniProtKB-SubCell"/>
</dbReference>
<dbReference type="PANTHER" id="PTHR32322">
    <property type="entry name" value="INNER MEMBRANE TRANSPORTER"/>
    <property type="match status" value="1"/>
</dbReference>